<dbReference type="SUPFAM" id="SSF54826">
    <property type="entry name" value="Enolase N-terminal domain-like"/>
    <property type="match status" value="1"/>
</dbReference>
<comment type="cofactor">
    <cofactor evidence="1">
        <name>Mg(2+)</name>
        <dbReference type="ChEBI" id="CHEBI:18420"/>
    </cofactor>
</comment>
<dbReference type="GO" id="GO:0006518">
    <property type="term" value="P:peptide metabolic process"/>
    <property type="evidence" value="ECO:0007669"/>
    <property type="project" value="UniProtKB-ARBA"/>
</dbReference>
<dbReference type="InterPro" id="IPR013341">
    <property type="entry name" value="Mandelate_racemase_N_dom"/>
</dbReference>
<dbReference type="InterPro" id="IPR036849">
    <property type="entry name" value="Enolase-like_C_sf"/>
</dbReference>
<organism evidence="6 7">
    <name type="scientific">Enterococcus gallinarum</name>
    <dbReference type="NCBI Taxonomy" id="1353"/>
    <lineage>
        <taxon>Bacteria</taxon>
        <taxon>Bacillati</taxon>
        <taxon>Bacillota</taxon>
        <taxon>Bacilli</taxon>
        <taxon>Lactobacillales</taxon>
        <taxon>Enterococcaceae</taxon>
        <taxon>Enterococcus</taxon>
    </lineage>
</organism>
<evidence type="ECO:0000313" key="7">
    <source>
        <dbReference type="Proteomes" id="UP000439965"/>
    </source>
</evidence>
<dbReference type="GO" id="GO:0016854">
    <property type="term" value="F:racemase and epimerase activity"/>
    <property type="evidence" value="ECO:0007669"/>
    <property type="project" value="UniProtKB-ARBA"/>
</dbReference>
<dbReference type="Gene3D" id="3.30.390.10">
    <property type="entry name" value="Enolase-like, N-terminal domain"/>
    <property type="match status" value="1"/>
</dbReference>
<evidence type="ECO:0000313" key="6">
    <source>
        <dbReference type="EMBL" id="MXS28117.1"/>
    </source>
</evidence>
<evidence type="ECO:0000256" key="3">
    <source>
        <dbReference type="ARBA" id="ARBA00022723"/>
    </source>
</evidence>
<dbReference type="Pfam" id="PF02746">
    <property type="entry name" value="MR_MLE_N"/>
    <property type="match status" value="1"/>
</dbReference>
<dbReference type="InterPro" id="IPR029017">
    <property type="entry name" value="Enolase-like_N"/>
</dbReference>
<keyword evidence="3" id="KW-0479">Metal-binding</keyword>
<accession>A0A6I4XKE9</accession>
<dbReference type="FunFam" id="3.30.390.10:FF:000009">
    <property type="entry name" value="Hydrophobic dipeptide epimerase"/>
    <property type="match status" value="1"/>
</dbReference>
<dbReference type="PANTHER" id="PTHR48073:SF2">
    <property type="entry name" value="O-SUCCINYLBENZOATE SYNTHASE"/>
    <property type="match status" value="1"/>
</dbReference>
<dbReference type="SUPFAM" id="SSF51604">
    <property type="entry name" value="Enolase C-terminal domain-like"/>
    <property type="match status" value="1"/>
</dbReference>
<proteinExistence type="inferred from homology"/>
<dbReference type="EMBL" id="WVTI01000520">
    <property type="protein sequence ID" value="MXS28117.1"/>
    <property type="molecule type" value="Genomic_DNA"/>
</dbReference>
<evidence type="ECO:0000259" key="5">
    <source>
        <dbReference type="Pfam" id="PF02746"/>
    </source>
</evidence>
<feature type="non-terminal residue" evidence="6">
    <location>
        <position position="132"/>
    </location>
</feature>
<feature type="domain" description="Mandelate racemase/muconate lactonizing enzyme N-terminal" evidence="5">
    <location>
        <begin position="4"/>
        <end position="98"/>
    </location>
</feature>
<evidence type="ECO:0000256" key="1">
    <source>
        <dbReference type="ARBA" id="ARBA00001946"/>
    </source>
</evidence>
<reference evidence="6 7" key="1">
    <citation type="submission" date="2019-04" db="EMBL/GenBank/DDBJ databases">
        <title>Step-wise assembly of the neonatal virome modulated by breast feeding.</title>
        <authorList>
            <person name="Liang G."/>
            <person name="Bushman F."/>
        </authorList>
    </citation>
    <scope>NUCLEOTIDE SEQUENCE [LARGE SCALE GENOMIC DNA]</scope>
    <source>
        <strain evidence="6 7">E3404</strain>
    </source>
</reference>
<dbReference type="PANTHER" id="PTHR48073">
    <property type="entry name" value="O-SUCCINYLBENZOATE SYNTHASE-RELATED"/>
    <property type="match status" value="1"/>
</dbReference>
<dbReference type="Proteomes" id="UP000439965">
    <property type="component" value="Unassembled WGS sequence"/>
</dbReference>
<dbReference type="GO" id="GO:0000287">
    <property type="term" value="F:magnesium ion binding"/>
    <property type="evidence" value="ECO:0007669"/>
    <property type="project" value="UniProtKB-ARBA"/>
</dbReference>
<comment type="caution">
    <text evidence="6">The sequence shown here is derived from an EMBL/GenBank/DDBJ whole genome shotgun (WGS) entry which is preliminary data.</text>
</comment>
<dbReference type="AlphaFoldDB" id="A0A6I4XKE9"/>
<dbReference type="Gene3D" id="3.20.20.120">
    <property type="entry name" value="Enolase-like C-terminal domain"/>
    <property type="match status" value="1"/>
</dbReference>
<sequence>IESADSAIVEIETEEGLVGYGEGGPGIFITGETLAGTIETIELFGQAIIGLNPFNIEKIHEVMDKISAFAPAAKAAIDIACYDLMGQKAQLPLYQLLGGYDNQVITDITLGIDEPNVMAQKAVEKVKLGFDT</sequence>
<evidence type="ECO:0000256" key="4">
    <source>
        <dbReference type="ARBA" id="ARBA00022842"/>
    </source>
</evidence>
<comment type="similarity">
    <text evidence="2">Belongs to the mandelate racemase/muconate lactonizing enzyme family.</text>
</comment>
<evidence type="ECO:0000256" key="2">
    <source>
        <dbReference type="ARBA" id="ARBA00008031"/>
    </source>
</evidence>
<name>A0A6I4XKE9_ENTGA</name>
<keyword evidence="4" id="KW-0460">Magnesium</keyword>
<feature type="non-terminal residue" evidence="6">
    <location>
        <position position="1"/>
    </location>
</feature>
<protein>
    <submittedName>
        <fullName evidence="6">Dipeptide epimerase</fullName>
    </submittedName>
</protein>
<gene>
    <name evidence="6" type="ORF">GTI89_18925</name>
</gene>